<dbReference type="Gene3D" id="3.40.980.10">
    <property type="entry name" value="MoaB/Mog-like domain"/>
    <property type="match status" value="1"/>
</dbReference>
<accession>K6UXX5</accession>
<dbReference type="CDD" id="cd00887">
    <property type="entry name" value="MoeA"/>
    <property type="match status" value="1"/>
</dbReference>
<feature type="domain" description="MoaB/Mog" evidence="12">
    <location>
        <begin position="176"/>
        <end position="318"/>
    </location>
</feature>
<dbReference type="EMBL" id="BAHC01000011">
    <property type="protein sequence ID" value="GAB88248.1"/>
    <property type="molecule type" value="Genomic_DNA"/>
</dbReference>
<evidence type="ECO:0000256" key="5">
    <source>
        <dbReference type="ARBA" id="ARBA00022505"/>
    </source>
</evidence>
<comment type="catalytic activity">
    <reaction evidence="10">
        <text>adenylyl-molybdopterin + molybdate = Mo-molybdopterin + AMP + H(+)</text>
        <dbReference type="Rhea" id="RHEA:35047"/>
        <dbReference type="ChEBI" id="CHEBI:15378"/>
        <dbReference type="ChEBI" id="CHEBI:36264"/>
        <dbReference type="ChEBI" id="CHEBI:62727"/>
        <dbReference type="ChEBI" id="CHEBI:71302"/>
        <dbReference type="ChEBI" id="CHEBI:456215"/>
        <dbReference type="EC" id="2.10.1.1"/>
    </reaction>
</comment>
<dbReference type="Proteomes" id="UP000008363">
    <property type="component" value="Unassembled WGS sequence"/>
</dbReference>
<comment type="caution">
    <text evidence="13">The sequence shown here is derived from an EMBL/GenBank/DDBJ whole genome shotgun (WGS) entry which is preliminary data.</text>
</comment>
<dbReference type="Gene3D" id="2.170.190.11">
    <property type="entry name" value="Molybdopterin biosynthesis moea protein, domain 3"/>
    <property type="match status" value="1"/>
</dbReference>
<protein>
    <recommendedName>
        <fullName evidence="11">Molybdopterin molybdenumtransferase</fullName>
        <ecNumber evidence="11">2.10.1.1</ecNumber>
    </recommendedName>
</protein>
<dbReference type="FunFam" id="3.40.980.10:FF:000004">
    <property type="entry name" value="Molybdopterin molybdenumtransferase"/>
    <property type="match status" value="1"/>
</dbReference>
<dbReference type="InterPro" id="IPR005110">
    <property type="entry name" value="MoeA_linker/N"/>
</dbReference>
<dbReference type="STRING" id="1108045.GORHZ_011_00200"/>
<dbReference type="InterPro" id="IPR001453">
    <property type="entry name" value="MoaB/Mog_dom"/>
</dbReference>
<dbReference type="GO" id="GO:0061599">
    <property type="term" value="F:molybdopterin molybdotransferase activity"/>
    <property type="evidence" value="ECO:0007669"/>
    <property type="project" value="UniProtKB-UniRule"/>
</dbReference>
<comment type="similarity">
    <text evidence="4 11">Belongs to the MoeA family.</text>
</comment>
<dbReference type="Pfam" id="PF03453">
    <property type="entry name" value="MoeA_N"/>
    <property type="match status" value="1"/>
</dbReference>
<dbReference type="GO" id="GO:0006777">
    <property type="term" value="P:Mo-molybdopterin cofactor biosynthetic process"/>
    <property type="evidence" value="ECO:0007669"/>
    <property type="project" value="UniProtKB-UniRule"/>
</dbReference>
<keyword evidence="6 11" id="KW-0808">Transferase</keyword>
<keyword evidence="8 11" id="KW-0460">Magnesium</keyword>
<gene>
    <name evidence="13" type="primary">moeA</name>
    <name evidence="13" type="ORF">GORHZ_011_00200</name>
</gene>
<sequence>MSDHQTVVAALFGAPGSVRIPATQALGTVTVAEIAAPLGLPGFDNSAMDGYAVRADEIASATDGSPVRLPVAEDIPAGRTDRLTLQPGTAHRIMTGAPVPVGADAVIPVEVTDGRVDIVTIRSAVPAGRHIRTAGSDIAAGEPAIPAGTRLGAPQIGLLAALGITEVTVAPRLRVVVLSTGSELVTPGTPLQYGQIYESNGPMLTAAATEAGADATHVHFVTDDVGAFRARLDEISDDADLIITSGGVSAGAFEVVKDALAASGEVEFVKVAMQPGMPQGCGRYASPSGRAVPIVTLPGNPVSSLVSFEVFIRTPLRAAMGLPPDRRRVHAHLESDIRSPAGKRQFLRGVLSRSEPDDAEGFAVKPIGPPASHHLRYLARADALIDIAADVDAVSAGTPVDVIML</sequence>
<evidence type="ECO:0000256" key="7">
    <source>
        <dbReference type="ARBA" id="ARBA00022723"/>
    </source>
</evidence>
<dbReference type="GO" id="GO:0005829">
    <property type="term" value="C:cytosol"/>
    <property type="evidence" value="ECO:0007669"/>
    <property type="project" value="TreeGrafter"/>
</dbReference>
<dbReference type="InterPro" id="IPR036135">
    <property type="entry name" value="MoeA_linker/N_sf"/>
</dbReference>
<dbReference type="UniPathway" id="UPA00344"/>
<name>K6UXX5_9ACTN</name>
<dbReference type="EC" id="2.10.1.1" evidence="11"/>
<reference evidence="13 14" key="1">
    <citation type="submission" date="2012-08" db="EMBL/GenBank/DDBJ databases">
        <title>Whole genome shotgun sequence of Gordonia rhizosphera NBRC 16068.</title>
        <authorList>
            <person name="Takarada H."/>
            <person name="Isaki S."/>
            <person name="Hosoyama A."/>
            <person name="Tsuchikane K."/>
            <person name="Katsumata H."/>
            <person name="Baba S."/>
            <person name="Ohji S."/>
            <person name="Yamazaki S."/>
            <person name="Fujita N."/>
        </authorList>
    </citation>
    <scope>NUCLEOTIDE SEQUENCE [LARGE SCALE GENOMIC DNA]</scope>
    <source>
        <strain evidence="13 14">NBRC 16068</strain>
    </source>
</reference>
<dbReference type="InterPro" id="IPR038987">
    <property type="entry name" value="MoeA-like"/>
</dbReference>
<dbReference type="Gene3D" id="3.90.105.10">
    <property type="entry name" value="Molybdopterin biosynthesis moea protein, domain 2"/>
    <property type="match status" value="1"/>
</dbReference>
<evidence type="ECO:0000313" key="14">
    <source>
        <dbReference type="Proteomes" id="UP000008363"/>
    </source>
</evidence>
<evidence type="ECO:0000256" key="9">
    <source>
        <dbReference type="ARBA" id="ARBA00023150"/>
    </source>
</evidence>
<keyword evidence="9 11" id="KW-0501">Molybdenum cofactor biosynthesis</keyword>
<dbReference type="Pfam" id="PF03454">
    <property type="entry name" value="MoeA_C"/>
    <property type="match status" value="1"/>
</dbReference>
<keyword evidence="7 11" id="KW-0479">Metal-binding</keyword>
<evidence type="ECO:0000256" key="8">
    <source>
        <dbReference type="ARBA" id="ARBA00022842"/>
    </source>
</evidence>
<evidence type="ECO:0000313" key="13">
    <source>
        <dbReference type="EMBL" id="GAB88248.1"/>
    </source>
</evidence>
<dbReference type="Pfam" id="PF00994">
    <property type="entry name" value="MoCF_biosynth"/>
    <property type="match status" value="1"/>
</dbReference>
<dbReference type="NCBIfam" id="NF045515">
    <property type="entry name" value="Glp_gephyrin"/>
    <property type="match status" value="1"/>
</dbReference>
<comment type="cofactor">
    <cofactor evidence="1 11">
        <name>Mg(2+)</name>
        <dbReference type="ChEBI" id="CHEBI:18420"/>
    </cofactor>
</comment>
<dbReference type="PANTHER" id="PTHR10192:SF5">
    <property type="entry name" value="GEPHYRIN"/>
    <property type="match status" value="1"/>
</dbReference>
<comment type="pathway">
    <text evidence="3 11">Cofactor biosynthesis; molybdopterin biosynthesis.</text>
</comment>
<proteinExistence type="inferred from homology"/>
<dbReference type="AlphaFoldDB" id="K6UXX5"/>
<dbReference type="InterPro" id="IPR036688">
    <property type="entry name" value="MoeA_C_domain_IV_sf"/>
</dbReference>
<evidence type="ECO:0000256" key="10">
    <source>
        <dbReference type="ARBA" id="ARBA00047317"/>
    </source>
</evidence>
<dbReference type="NCBIfam" id="TIGR00177">
    <property type="entry name" value="molyb_syn"/>
    <property type="match status" value="1"/>
</dbReference>
<evidence type="ECO:0000256" key="2">
    <source>
        <dbReference type="ARBA" id="ARBA00002901"/>
    </source>
</evidence>
<dbReference type="Gene3D" id="2.40.340.10">
    <property type="entry name" value="MoeA, C-terminal, domain IV"/>
    <property type="match status" value="1"/>
</dbReference>
<dbReference type="eggNOG" id="COG0303">
    <property type="taxonomic scope" value="Bacteria"/>
</dbReference>
<dbReference type="GO" id="GO:0046872">
    <property type="term" value="F:metal ion binding"/>
    <property type="evidence" value="ECO:0007669"/>
    <property type="project" value="UniProtKB-UniRule"/>
</dbReference>
<dbReference type="SUPFAM" id="SSF63867">
    <property type="entry name" value="MoeA C-terminal domain-like"/>
    <property type="match status" value="1"/>
</dbReference>
<keyword evidence="14" id="KW-1185">Reference proteome</keyword>
<organism evidence="13 14">
    <name type="scientific">Gordonia rhizosphera NBRC 16068</name>
    <dbReference type="NCBI Taxonomy" id="1108045"/>
    <lineage>
        <taxon>Bacteria</taxon>
        <taxon>Bacillati</taxon>
        <taxon>Actinomycetota</taxon>
        <taxon>Actinomycetes</taxon>
        <taxon>Mycobacteriales</taxon>
        <taxon>Gordoniaceae</taxon>
        <taxon>Gordonia</taxon>
    </lineage>
</organism>
<dbReference type="InterPro" id="IPR005111">
    <property type="entry name" value="MoeA_C_domain_IV"/>
</dbReference>
<dbReference type="SMART" id="SM00852">
    <property type="entry name" value="MoCF_biosynth"/>
    <property type="match status" value="1"/>
</dbReference>
<dbReference type="InterPro" id="IPR036425">
    <property type="entry name" value="MoaB/Mog-like_dom_sf"/>
</dbReference>
<evidence type="ECO:0000256" key="11">
    <source>
        <dbReference type="RuleBase" id="RU365090"/>
    </source>
</evidence>
<evidence type="ECO:0000256" key="6">
    <source>
        <dbReference type="ARBA" id="ARBA00022679"/>
    </source>
</evidence>
<dbReference type="SUPFAM" id="SSF53218">
    <property type="entry name" value="Molybdenum cofactor biosynthesis proteins"/>
    <property type="match status" value="1"/>
</dbReference>
<evidence type="ECO:0000256" key="4">
    <source>
        <dbReference type="ARBA" id="ARBA00010763"/>
    </source>
</evidence>
<comment type="function">
    <text evidence="2 11">Catalyzes the insertion of molybdate into adenylated molybdopterin with the concomitant release of AMP.</text>
</comment>
<dbReference type="SUPFAM" id="SSF63882">
    <property type="entry name" value="MoeA N-terminal region -like"/>
    <property type="match status" value="1"/>
</dbReference>
<dbReference type="PANTHER" id="PTHR10192">
    <property type="entry name" value="MOLYBDOPTERIN BIOSYNTHESIS PROTEIN"/>
    <property type="match status" value="1"/>
</dbReference>
<evidence type="ECO:0000256" key="1">
    <source>
        <dbReference type="ARBA" id="ARBA00001946"/>
    </source>
</evidence>
<evidence type="ECO:0000259" key="12">
    <source>
        <dbReference type="SMART" id="SM00852"/>
    </source>
</evidence>
<evidence type="ECO:0000256" key="3">
    <source>
        <dbReference type="ARBA" id="ARBA00005046"/>
    </source>
</evidence>
<keyword evidence="5 11" id="KW-0500">Molybdenum</keyword>